<evidence type="ECO:0000313" key="8">
    <source>
        <dbReference type="EMBL" id="CAK5273335.1"/>
    </source>
</evidence>
<evidence type="ECO:0000313" key="9">
    <source>
        <dbReference type="EMBL" id="CAK5275083.1"/>
    </source>
</evidence>
<evidence type="ECO:0000256" key="3">
    <source>
        <dbReference type="ARBA" id="ARBA00022833"/>
    </source>
</evidence>
<name>A0AAD2HEH8_9AGAR</name>
<evidence type="ECO:0000313" key="6">
    <source>
        <dbReference type="EMBL" id="CAK5262433.1"/>
    </source>
</evidence>
<evidence type="ECO:0000256" key="1">
    <source>
        <dbReference type="ARBA" id="ARBA00022723"/>
    </source>
</evidence>
<accession>A0AAD2HEH8</accession>
<dbReference type="Gene3D" id="3.30.40.10">
    <property type="entry name" value="Zinc/RING finger domain, C3HC4 (zinc finger)"/>
    <property type="match status" value="1"/>
</dbReference>
<sequence>MWKPYILNDCGHTFCVDCLVKWLSACLAQHRNTHPHWRPGVPSLPPAFAYEPRNPAIAGMVTWRYQTSQPQYTCPSCRKAMKSRPTEDYTLKALIHVLATSIGQLDPKEMTQSRAKGCAVVSEGPFDSFFGKDR</sequence>
<dbReference type="SUPFAM" id="SSF57850">
    <property type="entry name" value="RING/U-box"/>
    <property type="match status" value="1"/>
</dbReference>
<dbReference type="Pfam" id="PF00097">
    <property type="entry name" value="zf-C3HC4"/>
    <property type="match status" value="1"/>
</dbReference>
<dbReference type="EMBL" id="CAVNYO010000015">
    <property type="protein sequence ID" value="CAK5262431.1"/>
    <property type="molecule type" value="Genomic_DNA"/>
</dbReference>
<dbReference type="GO" id="GO:0008270">
    <property type="term" value="F:zinc ion binding"/>
    <property type="evidence" value="ECO:0007669"/>
    <property type="project" value="UniProtKB-KW"/>
</dbReference>
<dbReference type="Proteomes" id="UP001295794">
    <property type="component" value="Unassembled WGS sequence"/>
</dbReference>
<evidence type="ECO:0000313" key="10">
    <source>
        <dbReference type="Proteomes" id="UP001295794"/>
    </source>
</evidence>
<dbReference type="PROSITE" id="PS00518">
    <property type="entry name" value="ZF_RING_1"/>
    <property type="match status" value="1"/>
</dbReference>
<gene>
    <name evidence="5" type="ORF">MYCIT1_LOCUS1129</name>
    <name evidence="6" type="ORF">MYCIT1_LOCUS1133</name>
    <name evidence="7" type="ORF">MYCIT1_LOCUS19737</name>
    <name evidence="8" type="ORF">MYCIT1_LOCUS19741</name>
    <name evidence="9" type="ORF">MYCIT1_LOCUS22635</name>
</gene>
<organism evidence="8 10">
    <name type="scientific">Mycena citricolor</name>
    <dbReference type="NCBI Taxonomy" id="2018698"/>
    <lineage>
        <taxon>Eukaryota</taxon>
        <taxon>Fungi</taxon>
        <taxon>Dikarya</taxon>
        <taxon>Basidiomycota</taxon>
        <taxon>Agaricomycotina</taxon>
        <taxon>Agaricomycetes</taxon>
        <taxon>Agaricomycetidae</taxon>
        <taxon>Agaricales</taxon>
        <taxon>Marasmiineae</taxon>
        <taxon>Mycenaceae</taxon>
        <taxon>Mycena</taxon>
    </lineage>
</organism>
<dbReference type="EMBL" id="CAVNYO010000316">
    <property type="protein sequence ID" value="CAK5273335.1"/>
    <property type="molecule type" value="Genomic_DNA"/>
</dbReference>
<dbReference type="AlphaFoldDB" id="A0AAD2HEH8"/>
<dbReference type="EMBL" id="CAVNYO010000405">
    <property type="protein sequence ID" value="CAK5275083.1"/>
    <property type="molecule type" value="Genomic_DNA"/>
</dbReference>
<keyword evidence="2" id="KW-0863">Zinc-finger</keyword>
<comment type="caution">
    <text evidence="8">The sequence shown here is derived from an EMBL/GenBank/DDBJ whole genome shotgun (WGS) entry which is preliminary data.</text>
</comment>
<keyword evidence="3" id="KW-0862">Zinc</keyword>
<dbReference type="EMBL" id="CAVNYO010000015">
    <property type="protein sequence ID" value="CAK5262433.1"/>
    <property type="molecule type" value="Genomic_DNA"/>
</dbReference>
<evidence type="ECO:0000256" key="2">
    <source>
        <dbReference type="ARBA" id="ARBA00022771"/>
    </source>
</evidence>
<keyword evidence="1" id="KW-0479">Metal-binding</keyword>
<evidence type="ECO:0000313" key="5">
    <source>
        <dbReference type="EMBL" id="CAK5262431.1"/>
    </source>
</evidence>
<dbReference type="EMBL" id="CAVNYO010000316">
    <property type="protein sequence ID" value="CAK5273333.1"/>
    <property type="molecule type" value="Genomic_DNA"/>
</dbReference>
<dbReference type="InterPro" id="IPR017907">
    <property type="entry name" value="Znf_RING_CS"/>
</dbReference>
<feature type="domain" description="Zinc finger C3HC4 RING-type" evidence="4">
    <location>
        <begin position="6"/>
        <end position="24"/>
    </location>
</feature>
<keyword evidence="10" id="KW-1185">Reference proteome</keyword>
<proteinExistence type="predicted"/>
<dbReference type="InterPro" id="IPR018957">
    <property type="entry name" value="Znf_C3HC4_RING-type"/>
</dbReference>
<dbReference type="InterPro" id="IPR013083">
    <property type="entry name" value="Znf_RING/FYVE/PHD"/>
</dbReference>
<evidence type="ECO:0000313" key="7">
    <source>
        <dbReference type="EMBL" id="CAK5273333.1"/>
    </source>
</evidence>
<reference evidence="8" key="1">
    <citation type="submission" date="2023-11" db="EMBL/GenBank/DDBJ databases">
        <authorList>
            <person name="De Vega J J."/>
            <person name="De Vega J J."/>
        </authorList>
    </citation>
    <scope>NUCLEOTIDE SEQUENCE</scope>
</reference>
<evidence type="ECO:0000259" key="4">
    <source>
        <dbReference type="Pfam" id="PF00097"/>
    </source>
</evidence>
<protein>
    <recommendedName>
        <fullName evidence="4">Zinc finger C3HC4 RING-type domain-containing protein</fullName>
    </recommendedName>
</protein>